<evidence type="ECO:0000313" key="3">
    <source>
        <dbReference type="EMBL" id="UPL50904.1"/>
    </source>
</evidence>
<feature type="compositionally biased region" description="Gly residues" evidence="1">
    <location>
        <begin position="199"/>
        <end position="212"/>
    </location>
</feature>
<name>A0ABY4JDK2_9BACT</name>
<evidence type="ECO:0000256" key="1">
    <source>
        <dbReference type="SAM" id="MobiDB-lite"/>
    </source>
</evidence>
<keyword evidence="2" id="KW-0812">Transmembrane</keyword>
<proteinExistence type="predicted"/>
<keyword evidence="2" id="KW-1133">Transmembrane helix</keyword>
<gene>
    <name evidence="3" type="ORF">MWH26_08355</name>
</gene>
<evidence type="ECO:0000313" key="4">
    <source>
        <dbReference type="Proteomes" id="UP000829647"/>
    </source>
</evidence>
<feature type="compositionally biased region" description="Pro residues" evidence="1">
    <location>
        <begin position="82"/>
        <end position="101"/>
    </location>
</feature>
<organism evidence="3 4">
    <name type="scientific">Hymenobacter sublimis</name>
    <dbReference type="NCBI Taxonomy" id="2933777"/>
    <lineage>
        <taxon>Bacteria</taxon>
        <taxon>Pseudomonadati</taxon>
        <taxon>Bacteroidota</taxon>
        <taxon>Cytophagia</taxon>
        <taxon>Cytophagales</taxon>
        <taxon>Hymenobacteraceae</taxon>
        <taxon>Hymenobacter</taxon>
    </lineage>
</organism>
<dbReference type="EMBL" id="CP095848">
    <property type="protein sequence ID" value="UPL50904.1"/>
    <property type="molecule type" value="Genomic_DNA"/>
</dbReference>
<feature type="transmembrane region" description="Helical" evidence="2">
    <location>
        <begin position="12"/>
        <end position="33"/>
    </location>
</feature>
<dbReference type="Proteomes" id="UP000829647">
    <property type="component" value="Chromosome"/>
</dbReference>
<sequence length="296" mass="31081">MATEYREEHRREALLGTVMINAALAALFFFTVFKGPDPPLDELAGGDGVELNYGVDEVGSGDIQSQAPANESQNREDSRPPAAQPDPTPPQPVAQPDPTPPTEERVVTSEAEESPVTVPPVKKVAEAPKEEVKPEPPRPKVDQRAVFTPRANRADGGGNGVNGTSNAPTGNNNGDNPGTVGDKGDPRGTYGGTAYSGEPGKGGRGTSPGSGGLEMSGWAVVSKPDVVGVDNNSGFVRYKIKINADGEVESVTKVSGNVSPAQDRMCRDALEKVEFRRTSSAEGGATGFYTFRFTVQ</sequence>
<feature type="compositionally biased region" description="Polar residues" evidence="1">
    <location>
        <begin position="62"/>
        <end position="72"/>
    </location>
</feature>
<protein>
    <recommendedName>
        <fullName evidence="5">Energy transducer TonB</fullName>
    </recommendedName>
</protein>
<evidence type="ECO:0008006" key="5">
    <source>
        <dbReference type="Google" id="ProtNLM"/>
    </source>
</evidence>
<feature type="compositionally biased region" description="Basic and acidic residues" evidence="1">
    <location>
        <begin position="123"/>
        <end position="143"/>
    </location>
</feature>
<accession>A0ABY4JDK2</accession>
<keyword evidence="2" id="KW-0472">Membrane</keyword>
<feature type="compositionally biased region" description="Low complexity" evidence="1">
    <location>
        <begin position="168"/>
        <end position="180"/>
    </location>
</feature>
<evidence type="ECO:0000256" key="2">
    <source>
        <dbReference type="SAM" id="Phobius"/>
    </source>
</evidence>
<keyword evidence="4" id="KW-1185">Reference proteome</keyword>
<feature type="region of interest" description="Disordered" evidence="1">
    <location>
        <begin position="51"/>
        <end position="212"/>
    </location>
</feature>
<reference evidence="3 4" key="1">
    <citation type="submission" date="2022-04" db="EMBL/GenBank/DDBJ databases">
        <title>Hymenobacter sp. isolated from the air.</title>
        <authorList>
            <person name="Won M."/>
            <person name="Lee C.-M."/>
            <person name="Woen H.-Y."/>
            <person name="Kwon S.-W."/>
        </authorList>
    </citation>
    <scope>NUCLEOTIDE SEQUENCE [LARGE SCALE GENOMIC DNA]</scope>
    <source>
        <strain evidence="4">5516 S-25</strain>
    </source>
</reference>
<dbReference type="RefSeq" id="WP_247976839.1">
    <property type="nucleotide sequence ID" value="NZ_CP095848.1"/>
</dbReference>